<keyword evidence="7 13" id="KW-0378">Hydrolase</keyword>
<protein>
    <recommendedName>
        <fullName evidence="3">endo-polygalacturonase</fullName>
        <ecNumber evidence="3">3.2.1.15</ecNumber>
    </recommendedName>
</protein>
<dbReference type="SUPFAM" id="SSF51126">
    <property type="entry name" value="Pectin lyase-like"/>
    <property type="match status" value="1"/>
</dbReference>
<dbReference type="AlphaFoldDB" id="A0A317SF82"/>
<comment type="caution">
    <text evidence="15">The sequence shown here is derived from an EMBL/GenBank/DDBJ whole genome shotgun (WGS) entry which is preliminary data.</text>
</comment>
<evidence type="ECO:0000256" key="4">
    <source>
        <dbReference type="ARBA" id="ARBA00022525"/>
    </source>
</evidence>
<dbReference type="PROSITE" id="PS00502">
    <property type="entry name" value="POLYGALACTURONASE"/>
    <property type="match status" value="1"/>
</dbReference>
<comment type="similarity">
    <text evidence="2 13">Belongs to the glycosyl hydrolase 28 family.</text>
</comment>
<dbReference type="GO" id="GO:0071555">
    <property type="term" value="P:cell wall organization"/>
    <property type="evidence" value="ECO:0007669"/>
    <property type="project" value="UniProtKB-KW"/>
</dbReference>
<dbReference type="PANTHER" id="PTHR31884">
    <property type="entry name" value="POLYGALACTURONASE"/>
    <property type="match status" value="1"/>
</dbReference>
<evidence type="ECO:0000256" key="9">
    <source>
        <dbReference type="ARBA" id="ARBA00023295"/>
    </source>
</evidence>
<proteinExistence type="inferred from homology"/>
<feature type="chain" id="PRO_5016414644" description="endo-polygalacturonase" evidence="14">
    <location>
        <begin position="16"/>
        <end position="360"/>
    </location>
</feature>
<evidence type="ECO:0000256" key="2">
    <source>
        <dbReference type="ARBA" id="ARBA00008834"/>
    </source>
</evidence>
<evidence type="ECO:0000256" key="14">
    <source>
        <dbReference type="SAM" id="SignalP"/>
    </source>
</evidence>
<accession>A0A317SF82</accession>
<dbReference type="InterPro" id="IPR012334">
    <property type="entry name" value="Pectin_lyas_fold"/>
</dbReference>
<dbReference type="GO" id="GO:0045490">
    <property type="term" value="P:pectin catabolic process"/>
    <property type="evidence" value="ECO:0007669"/>
    <property type="project" value="TreeGrafter"/>
</dbReference>
<evidence type="ECO:0000256" key="7">
    <source>
        <dbReference type="ARBA" id="ARBA00022801"/>
    </source>
</evidence>
<dbReference type="InterPro" id="IPR050434">
    <property type="entry name" value="Glycosyl_hydrlase_28"/>
</dbReference>
<keyword evidence="5 14" id="KW-0732">Signal</keyword>
<dbReference type="Pfam" id="PF00295">
    <property type="entry name" value="Glyco_hydro_28"/>
    <property type="match status" value="1"/>
</dbReference>
<gene>
    <name evidence="15" type="ORF">C7212DRAFT_360486</name>
</gene>
<evidence type="ECO:0000256" key="3">
    <source>
        <dbReference type="ARBA" id="ARBA00012736"/>
    </source>
</evidence>
<evidence type="ECO:0000256" key="12">
    <source>
        <dbReference type="PROSITE-ProRule" id="PRU10052"/>
    </source>
</evidence>
<evidence type="ECO:0000256" key="13">
    <source>
        <dbReference type="RuleBase" id="RU361169"/>
    </source>
</evidence>
<evidence type="ECO:0000256" key="6">
    <source>
        <dbReference type="ARBA" id="ARBA00022737"/>
    </source>
</evidence>
<comment type="catalytic activity">
    <reaction evidence="11">
        <text>(1,4-alpha-D-galacturonosyl)n+m + H2O = (1,4-alpha-D-galacturonosyl)n + (1,4-alpha-D-galacturonosyl)m.</text>
        <dbReference type="EC" id="3.2.1.15"/>
    </reaction>
</comment>
<keyword evidence="9 13" id="KW-0326">Glycosidase</keyword>
<keyword evidence="8" id="KW-1015">Disulfide bond</keyword>
<organism evidence="15 16">
    <name type="scientific">Tuber magnatum</name>
    <name type="common">white Piedmont truffle</name>
    <dbReference type="NCBI Taxonomy" id="42249"/>
    <lineage>
        <taxon>Eukaryota</taxon>
        <taxon>Fungi</taxon>
        <taxon>Dikarya</taxon>
        <taxon>Ascomycota</taxon>
        <taxon>Pezizomycotina</taxon>
        <taxon>Pezizomycetes</taxon>
        <taxon>Pezizales</taxon>
        <taxon>Tuberaceae</taxon>
        <taxon>Tuber</taxon>
    </lineage>
</organism>
<dbReference type="SMART" id="SM00710">
    <property type="entry name" value="PbH1"/>
    <property type="match status" value="7"/>
</dbReference>
<evidence type="ECO:0000256" key="11">
    <source>
        <dbReference type="ARBA" id="ARBA00034074"/>
    </source>
</evidence>
<keyword evidence="6" id="KW-0677">Repeat</keyword>
<dbReference type="InterPro" id="IPR000743">
    <property type="entry name" value="Glyco_hydro_28"/>
</dbReference>
<keyword evidence="10" id="KW-0961">Cell wall biogenesis/degradation</keyword>
<comment type="subcellular location">
    <subcellularLocation>
        <location evidence="1">Secreted</location>
    </subcellularLocation>
</comment>
<evidence type="ECO:0000256" key="10">
    <source>
        <dbReference type="ARBA" id="ARBA00023316"/>
    </source>
</evidence>
<keyword evidence="16" id="KW-1185">Reference proteome</keyword>
<feature type="active site" evidence="12">
    <location>
        <position position="221"/>
    </location>
</feature>
<reference evidence="15 16" key="1">
    <citation type="submission" date="2018-03" db="EMBL/GenBank/DDBJ databases">
        <title>Genomes of Pezizomycetes fungi and the evolution of truffles.</title>
        <authorList>
            <person name="Murat C."/>
            <person name="Payen T."/>
            <person name="Noel B."/>
            <person name="Kuo A."/>
            <person name="Martin F.M."/>
        </authorList>
    </citation>
    <scope>NUCLEOTIDE SEQUENCE [LARGE SCALE GENOMIC DNA]</scope>
    <source>
        <strain evidence="15">091103-1</strain>
    </source>
</reference>
<dbReference type="InterPro" id="IPR011050">
    <property type="entry name" value="Pectin_lyase_fold/virulence"/>
</dbReference>
<evidence type="ECO:0000256" key="8">
    <source>
        <dbReference type="ARBA" id="ARBA00023157"/>
    </source>
</evidence>
<dbReference type="STRING" id="42249.A0A317SF82"/>
<dbReference type="GO" id="GO:0004650">
    <property type="term" value="F:polygalacturonase activity"/>
    <property type="evidence" value="ECO:0007669"/>
    <property type="project" value="UniProtKB-EC"/>
</dbReference>
<evidence type="ECO:0000313" key="15">
    <source>
        <dbReference type="EMBL" id="PWW72427.1"/>
    </source>
</evidence>
<dbReference type="EMBL" id="PYWC01000107">
    <property type="protein sequence ID" value="PWW72427.1"/>
    <property type="molecule type" value="Genomic_DNA"/>
</dbReference>
<keyword evidence="4" id="KW-0964">Secreted</keyword>
<sequence>MLGLVFLTIFVSLNPSPTSPSSSSCTVTSIEDLAEATKNCKDISIGSLTVPAGKTLDLTSLQAGTTVTFTGVVSFGYKEWTGPLVDVGGTNIKIVGASGSVLDGDGARWWDTKGGNGGKKKPKFFAAHGLKSSTITGITLKNTPVQAFSISGVSDLTVSGITVDNKDGDVDELGHNTDAFDVGSSDNVVITGATVYNQDDCLAVNSGRNIRFADCFCSGGHGVSIGSVGGRSDNEVNGVTVENTSIVDSDNGIRIKTISGATGSVKNVKYSGITLKNIKKNGIIIQQDYQNGKPTGTPTDGVPITDLTISDVKGTVDSSATEIYILCAKGACSNWSWSRVDISGGESSLKCQNVPDGVAC</sequence>
<dbReference type="PANTHER" id="PTHR31884:SF1">
    <property type="entry name" value="POLYGALACTURONASE"/>
    <property type="match status" value="1"/>
</dbReference>
<feature type="signal peptide" evidence="14">
    <location>
        <begin position="1"/>
        <end position="15"/>
    </location>
</feature>
<dbReference type="OrthoDB" id="1546079at2759"/>
<evidence type="ECO:0000256" key="1">
    <source>
        <dbReference type="ARBA" id="ARBA00004613"/>
    </source>
</evidence>
<dbReference type="FunFam" id="2.160.20.10:FF:000002">
    <property type="entry name" value="Endopolygalacturonase D"/>
    <property type="match status" value="1"/>
</dbReference>
<evidence type="ECO:0000256" key="5">
    <source>
        <dbReference type="ARBA" id="ARBA00022729"/>
    </source>
</evidence>
<dbReference type="GO" id="GO:0005576">
    <property type="term" value="C:extracellular region"/>
    <property type="evidence" value="ECO:0007669"/>
    <property type="project" value="UniProtKB-SubCell"/>
</dbReference>
<dbReference type="Proteomes" id="UP000246991">
    <property type="component" value="Unassembled WGS sequence"/>
</dbReference>
<dbReference type="Gene3D" id="2.160.20.10">
    <property type="entry name" value="Single-stranded right-handed beta-helix, Pectin lyase-like"/>
    <property type="match status" value="1"/>
</dbReference>
<dbReference type="InterPro" id="IPR006626">
    <property type="entry name" value="PbH1"/>
</dbReference>
<name>A0A317SF82_9PEZI</name>
<dbReference type="EC" id="3.2.1.15" evidence="3"/>
<evidence type="ECO:0000313" key="16">
    <source>
        <dbReference type="Proteomes" id="UP000246991"/>
    </source>
</evidence>